<proteinExistence type="predicted"/>
<name>I5C6W1_9BACT</name>
<dbReference type="Proteomes" id="UP000005551">
    <property type="component" value="Unassembled WGS sequence"/>
</dbReference>
<comment type="caution">
    <text evidence="1">The sequence shown here is derived from an EMBL/GenBank/DDBJ whole genome shotgun (WGS) entry which is preliminary data.</text>
</comment>
<evidence type="ECO:0000313" key="2">
    <source>
        <dbReference type="Proteomes" id="UP000005551"/>
    </source>
</evidence>
<gene>
    <name evidence="1" type="ORF">A3SI_06364</name>
</gene>
<evidence type="ECO:0000313" key="1">
    <source>
        <dbReference type="EMBL" id="EIM77563.1"/>
    </source>
</evidence>
<organism evidence="1 2">
    <name type="scientific">Nitritalea halalkaliphila LW7</name>
    <dbReference type="NCBI Taxonomy" id="1189621"/>
    <lineage>
        <taxon>Bacteria</taxon>
        <taxon>Pseudomonadati</taxon>
        <taxon>Bacteroidota</taxon>
        <taxon>Cytophagia</taxon>
        <taxon>Cytophagales</taxon>
        <taxon>Cyclobacteriaceae</taxon>
        <taxon>Nitritalea</taxon>
    </lineage>
</organism>
<dbReference type="AlphaFoldDB" id="I5C6W1"/>
<sequence>MISKRFNYYYGAGLSAGVEESFVRNPDTREIIQTYGNRTTGMDFIVGVEMTLLNVTVSVDYKPISTWPAGRSFSVGRWASPRARF</sequence>
<reference evidence="1 2" key="1">
    <citation type="submission" date="2012-05" db="EMBL/GenBank/DDBJ databases">
        <title>Genome sequence of Nitritalea halalkaliphila LW7.</title>
        <authorList>
            <person name="Jangir P.K."/>
            <person name="Singh A."/>
            <person name="Shivaji S."/>
            <person name="Sharma R."/>
        </authorList>
    </citation>
    <scope>NUCLEOTIDE SEQUENCE [LARGE SCALE GENOMIC DNA]</scope>
    <source>
        <strain evidence="1 2">LW7</strain>
    </source>
</reference>
<accession>I5C6W1</accession>
<dbReference type="STRING" id="1189621.A3SI_06364"/>
<dbReference type="EMBL" id="AJYA01000014">
    <property type="protein sequence ID" value="EIM77563.1"/>
    <property type="molecule type" value="Genomic_DNA"/>
</dbReference>
<protein>
    <submittedName>
        <fullName evidence="1">Uncharacterized protein</fullName>
    </submittedName>
</protein>
<keyword evidence="2" id="KW-1185">Reference proteome</keyword>